<dbReference type="Proteomes" id="UP001303473">
    <property type="component" value="Unassembled WGS sequence"/>
</dbReference>
<feature type="compositionally biased region" description="Basic and acidic residues" evidence="1">
    <location>
        <begin position="251"/>
        <end position="264"/>
    </location>
</feature>
<feature type="region of interest" description="Disordered" evidence="1">
    <location>
        <begin position="251"/>
        <end position="275"/>
    </location>
</feature>
<feature type="compositionally biased region" description="Polar residues" evidence="1">
    <location>
        <begin position="68"/>
        <end position="84"/>
    </location>
</feature>
<keyword evidence="3" id="KW-1185">Reference proteome</keyword>
<evidence type="ECO:0000256" key="1">
    <source>
        <dbReference type="SAM" id="MobiDB-lite"/>
    </source>
</evidence>
<name>A0AAN6S342_9PEZI</name>
<dbReference type="AlphaFoldDB" id="A0AAN6S342"/>
<feature type="region of interest" description="Disordered" evidence="1">
    <location>
        <begin position="449"/>
        <end position="482"/>
    </location>
</feature>
<dbReference type="EMBL" id="MU853824">
    <property type="protein sequence ID" value="KAK3938705.1"/>
    <property type="molecule type" value="Genomic_DNA"/>
</dbReference>
<gene>
    <name evidence="2" type="ORF">QBC46DRAFT_161145</name>
</gene>
<feature type="region of interest" description="Disordered" evidence="1">
    <location>
        <begin position="46"/>
        <end position="84"/>
    </location>
</feature>
<feature type="region of interest" description="Disordered" evidence="1">
    <location>
        <begin position="291"/>
        <end position="314"/>
    </location>
</feature>
<reference evidence="3" key="1">
    <citation type="journal article" date="2023" name="Mol. Phylogenet. Evol.">
        <title>Genome-scale phylogeny and comparative genomics of the fungal order Sordariales.</title>
        <authorList>
            <person name="Hensen N."/>
            <person name="Bonometti L."/>
            <person name="Westerberg I."/>
            <person name="Brannstrom I.O."/>
            <person name="Guillou S."/>
            <person name="Cros-Aarteil S."/>
            <person name="Calhoun S."/>
            <person name="Haridas S."/>
            <person name="Kuo A."/>
            <person name="Mondo S."/>
            <person name="Pangilinan J."/>
            <person name="Riley R."/>
            <person name="LaButti K."/>
            <person name="Andreopoulos B."/>
            <person name="Lipzen A."/>
            <person name="Chen C."/>
            <person name="Yan M."/>
            <person name="Daum C."/>
            <person name="Ng V."/>
            <person name="Clum A."/>
            <person name="Steindorff A."/>
            <person name="Ohm R.A."/>
            <person name="Martin F."/>
            <person name="Silar P."/>
            <person name="Natvig D.O."/>
            <person name="Lalanne C."/>
            <person name="Gautier V."/>
            <person name="Ament-Velasquez S.L."/>
            <person name="Kruys A."/>
            <person name="Hutchinson M.I."/>
            <person name="Powell A.J."/>
            <person name="Barry K."/>
            <person name="Miller A.N."/>
            <person name="Grigoriev I.V."/>
            <person name="Debuchy R."/>
            <person name="Gladieux P."/>
            <person name="Hiltunen Thoren M."/>
            <person name="Johannesson H."/>
        </authorList>
    </citation>
    <scope>NUCLEOTIDE SEQUENCE [LARGE SCALE GENOMIC DNA]</scope>
    <source>
        <strain evidence="3">CBS 340.73</strain>
    </source>
</reference>
<protein>
    <submittedName>
        <fullName evidence="2">Uncharacterized protein</fullName>
    </submittedName>
</protein>
<organism evidence="2 3">
    <name type="scientific">Diplogelasinospora grovesii</name>
    <dbReference type="NCBI Taxonomy" id="303347"/>
    <lineage>
        <taxon>Eukaryota</taxon>
        <taxon>Fungi</taxon>
        <taxon>Dikarya</taxon>
        <taxon>Ascomycota</taxon>
        <taxon>Pezizomycotina</taxon>
        <taxon>Sordariomycetes</taxon>
        <taxon>Sordariomycetidae</taxon>
        <taxon>Sordariales</taxon>
        <taxon>Diplogelasinosporaceae</taxon>
        <taxon>Diplogelasinospora</taxon>
    </lineage>
</organism>
<feature type="compositionally biased region" description="Polar residues" evidence="1">
    <location>
        <begin position="295"/>
        <end position="305"/>
    </location>
</feature>
<proteinExistence type="predicted"/>
<comment type="caution">
    <text evidence="2">The sequence shown here is derived from an EMBL/GenBank/DDBJ whole genome shotgun (WGS) entry which is preliminary data.</text>
</comment>
<sequence length="513" mass="57047">MLPYPIPLTAFKTSLLPPQTAFLTAKAYEHQHLAWRGLSSRQSVKMATNPDLGPQGHPYQPNDGDLNENPNQQPNPHTLAQPTADTPTPTYLVHLCCPNPIAGRPECFDLVAQDVFASTYAETDMNIIDCIERSMARNHPKYVVYELRYQICFVPNGAARDPVYYYSHHPSPPPPAVETPWASKYTRHVEDFRRGVYNHVRIEYQATFVNTSRQEAERVINELGWHIDLDPNDSGQEFLTRLNYLSIEDRGQGEEGQGHREENRAAASATIFDRIHQMQSERRFRDIRARPEPTQADSHSDNPGAQAQGGKGPHYKAFAGKILKLDLDECPVVADNPANRNPAPAEQEQEEEAECIGVADNPANRHLSSTTEEQQQLPDAWKPLGWWETPNFPAREAETLGEWMSRLVREGPLGVTIAPETSTQPANTSGPNANPDTGLVFDAAYRAPNPPELGMESDTADESAWSEPDTLGSPSVGVGEGDSDSVVEFLRHEIEALDLNFEKDPDGAECSLE</sequence>
<accession>A0AAN6S342</accession>
<evidence type="ECO:0000313" key="3">
    <source>
        <dbReference type="Proteomes" id="UP001303473"/>
    </source>
</evidence>
<evidence type="ECO:0000313" key="2">
    <source>
        <dbReference type="EMBL" id="KAK3938705.1"/>
    </source>
</evidence>